<keyword evidence="12" id="KW-1185">Reference proteome</keyword>
<comment type="function">
    <text evidence="9">Part of the twin-arginine translocation (Tat) system that transports large folded proteins containing a characteristic twin-arginine motif in their signal peptide across membranes. TatA could form the protein-conducting channel of the Tat system.</text>
</comment>
<dbReference type="NCBIfam" id="NF001854">
    <property type="entry name" value="PRK00575.1"/>
    <property type="match status" value="1"/>
</dbReference>
<dbReference type="RefSeq" id="WP_232314246.1">
    <property type="nucleotide sequence ID" value="NZ_CP014209.1"/>
</dbReference>
<feature type="compositionally biased region" description="Low complexity" evidence="10">
    <location>
        <begin position="65"/>
        <end position="85"/>
    </location>
</feature>
<dbReference type="EMBL" id="CP014209">
    <property type="protein sequence ID" value="ANC30229.1"/>
    <property type="molecule type" value="Genomic_DNA"/>
</dbReference>
<keyword evidence="5 9" id="KW-0653">Protein transport</keyword>
<dbReference type="Proteomes" id="UP000076794">
    <property type="component" value="Chromosome"/>
</dbReference>
<dbReference type="STRING" id="1300344.I598_0649"/>
<evidence type="ECO:0000256" key="5">
    <source>
        <dbReference type="ARBA" id="ARBA00022927"/>
    </source>
</evidence>
<dbReference type="Gene3D" id="1.20.5.3310">
    <property type="match status" value="1"/>
</dbReference>
<proteinExistence type="inferred from homology"/>
<feature type="compositionally biased region" description="Polar residues" evidence="10">
    <location>
        <begin position="89"/>
        <end position="99"/>
    </location>
</feature>
<gene>
    <name evidence="9" type="primary">tatA</name>
    <name evidence="11" type="ORF">I598_0649</name>
</gene>
<dbReference type="GO" id="GO:0033281">
    <property type="term" value="C:TAT protein transport complex"/>
    <property type="evidence" value="ECO:0007669"/>
    <property type="project" value="UniProtKB-UniRule"/>
</dbReference>
<feature type="compositionally biased region" description="Basic and acidic residues" evidence="10">
    <location>
        <begin position="46"/>
        <end position="55"/>
    </location>
</feature>
<evidence type="ECO:0000256" key="8">
    <source>
        <dbReference type="ARBA" id="ARBA00023136"/>
    </source>
</evidence>
<comment type="subcellular location">
    <subcellularLocation>
        <location evidence="1 9">Cell membrane</location>
        <topology evidence="1 9">Single-pass membrane protein</topology>
    </subcellularLocation>
</comment>
<accession>A0A168EMN2</accession>
<evidence type="ECO:0000256" key="7">
    <source>
        <dbReference type="ARBA" id="ARBA00023010"/>
    </source>
</evidence>
<evidence type="ECO:0000256" key="9">
    <source>
        <dbReference type="HAMAP-Rule" id="MF_00236"/>
    </source>
</evidence>
<evidence type="ECO:0000256" key="10">
    <source>
        <dbReference type="SAM" id="MobiDB-lite"/>
    </source>
</evidence>
<sequence length="99" mass="10171">MRIFESPAVLVALIVLVIVLFGAKRLPDVAKSVGSSLKIFKKEVKDLRDDDKDAPDAPAQPPAPTSTSTPAQPAAPAQDPSAASDEGTTRPSSTGSATS</sequence>
<evidence type="ECO:0000313" key="12">
    <source>
        <dbReference type="Proteomes" id="UP000076794"/>
    </source>
</evidence>
<comment type="similarity">
    <text evidence="9">Belongs to the TatA/E family.</text>
</comment>
<evidence type="ECO:0000256" key="3">
    <source>
        <dbReference type="ARBA" id="ARBA00022475"/>
    </source>
</evidence>
<dbReference type="GO" id="GO:0043953">
    <property type="term" value="P:protein transport by the Tat complex"/>
    <property type="evidence" value="ECO:0007669"/>
    <property type="project" value="UniProtKB-UniRule"/>
</dbReference>
<dbReference type="GO" id="GO:0008320">
    <property type="term" value="F:protein transmembrane transporter activity"/>
    <property type="evidence" value="ECO:0007669"/>
    <property type="project" value="UniProtKB-UniRule"/>
</dbReference>
<dbReference type="AlphaFoldDB" id="A0A168EMN2"/>
<keyword evidence="2 9" id="KW-0813">Transport</keyword>
<evidence type="ECO:0000313" key="11">
    <source>
        <dbReference type="EMBL" id="ANC30229.1"/>
    </source>
</evidence>
<keyword evidence="6 9" id="KW-1133">Transmembrane helix</keyword>
<feature type="region of interest" description="Disordered" evidence="10">
    <location>
        <begin position="46"/>
        <end position="99"/>
    </location>
</feature>
<evidence type="ECO:0000256" key="4">
    <source>
        <dbReference type="ARBA" id="ARBA00022692"/>
    </source>
</evidence>
<evidence type="ECO:0000256" key="6">
    <source>
        <dbReference type="ARBA" id="ARBA00022989"/>
    </source>
</evidence>
<dbReference type="KEGG" id="ido:I598_0649"/>
<keyword evidence="7 9" id="KW-0811">Translocation</keyword>
<dbReference type="PANTHER" id="PTHR42982:SF8">
    <property type="entry name" value="SEC-INDEPENDENT PROTEIN TRANSLOCASE PROTEIN TATA"/>
    <property type="match status" value="1"/>
</dbReference>
<dbReference type="Pfam" id="PF02416">
    <property type="entry name" value="TatA_B_E"/>
    <property type="match status" value="1"/>
</dbReference>
<evidence type="ECO:0000256" key="2">
    <source>
        <dbReference type="ARBA" id="ARBA00022448"/>
    </source>
</evidence>
<dbReference type="InterPro" id="IPR003369">
    <property type="entry name" value="TatA/B/E"/>
</dbReference>
<reference evidence="11 12" key="1">
    <citation type="submission" date="2016-01" db="EMBL/GenBank/DDBJ databases">
        <title>Complete genome sequence of a soil Actinobacterium, Isoptericola dokdonensis DS-3.</title>
        <authorList>
            <person name="Kwon S.-K."/>
            <person name="Kim J.F."/>
        </authorList>
    </citation>
    <scope>NUCLEOTIDE SEQUENCE [LARGE SCALE GENOMIC DNA]</scope>
    <source>
        <strain evidence="11 12">DS-3</strain>
    </source>
</reference>
<keyword evidence="4 9" id="KW-0812">Transmembrane</keyword>
<dbReference type="HAMAP" id="MF_00236">
    <property type="entry name" value="TatA_E"/>
    <property type="match status" value="1"/>
</dbReference>
<keyword evidence="3 9" id="KW-1003">Cell membrane</keyword>
<evidence type="ECO:0000256" key="1">
    <source>
        <dbReference type="ARBA" id="ARBA00004162"/>
    </source>
</evidence>
<organism evidence="11 12">
    <name type="scientific">Isoptericola dokdonensis DS-3</name>
    <dbReference type="NCBI Taxonomy" id="1300344"/>
    <lineage>
        <taxon>Bacteria</taxon>
        <taxon>Bacillati</taxon>
        <taxon>Actinomycetota</taxon>
        <taxon>Actinomycetes</taxon>
        <taxon>Micrococcales</taxon>
        <taxon>Promicromonosporaceae</taxon>
        <taxon>Isoptericola</taxon>
    </lineage>
</organism>
<name>A0A168EMN2_9MICO</name>
<dbReference type="PANTHER" id="PTHR42982">
    <property type="entry name" value="SEC-INDEPENDENT PROTEIN TRANSLOCASE PROTEIN TATA"/>
    <property type="match status" value="1"/>
</dbReference>
<protein>
    <recommendedName>
        <fullName evidence="9">Sec-independent protein translocase protein TatA</fullName>
    </recommendedName>
</protein>
<dbReference type="PATRIC" id="fig|1300344.3.peg.652"/>
<comment type="subunit">
    <text evidence="9">The Tat system comprises two distinct complexes: a TatABC complex, containing multiple copies of TatA, TatB and TatC subunits, and a separate TatA complex, containing only TatA subunits. Substrates initially bind to the TatABC complex, which probably triggers association of the separate TatA complex to form the active translocon.</text>
</comment>
<keyword evidence="8 9" id="KW-0472">Membrane</keyword>
<dbReference type="InterPro" id="IPR006312">
    <property type="entry name" value="TatA/E"/>
</dbReference>